<feature type="region of interest" description="Disordered" evidence="1">
    <location>
        <begin position="178"/>
        <end position="198"/>
    </location>
</feature>
<dbReference type="HOGENOM" id="CLU_745212_0_0_11"/>
<sequence length="371" mass="40963">MLNLHPTTPPAARPYVTAAALDTAEARAGAYRLAYDHLAMITGQFLGTIDAFYTGHGTVDAYEKALAEIRTTIRRDIDSYLEQNYPLTGPQAARCRCTCLGIGTPEHTPGAICLTPEQDAANRQRAAHHLTEDLLPVDAQRCIHTDNEHQRCRHFLGHEGNHHYLDLADEPVDIPEPWPSSSVPSARTQETAINRPCEPGYDPEDATVCSPCRCIPGASRAVVETLLQTHADARAARSVLGPLRQLVLEPLPLTLVLDEVARERVAQDEKWGEQNHPDGTGPREVFQVRYMHELARDTRRATDAAAGKTPGLEHHGPLTWRHILLEEVFEALAEEKPAELRTELVQVAAVAAAWVEALDRRGRDAEEADRA</sequence>
<protein>
    <submittedName>
        <fullName evidence="2">Uncharacterized protein</fullName>
    </submittedName>
</protein>
<dbReference type="STRING" id="512565.AMIS_2640"/>
<dbReference type="PATRIC" id="fig|512565.3.peg.264"/>
<organism evidence="2 3">
    <name type="scientific">Actinoplanes missouriensis (strain ATCC 14538 / DSM 43046 / CBS 188.64 / JCM 3121 / NBRC 102363 / NCIMB 12654 / NRRL B-3342 / UNCC 431)</name>
    <dbReference type="NCBI Taxonomy" id="512565"/>
    <lineage>
        <taxon>Bacteria</taxon>
        <taxon>Bacillati</taxon>
        <taxon>Actinomycetota</taxon>
        <taxon>Actinomycetes</taxon>
        <taxon>Micromonosporales</taxon>
        <taxon>Micromonosporaceae</taxon>
        <taxon>Actinoplanes</taxon>
    </lineage>
</organism>
<dbReference type="eggNOG" id="COG4997">
    <property type="taxonomic scope" value="Bacteria"/>
</dbReference>
<dbReference type="EMBL" id="AP012319">
    <property type="protein sequence ID" value="BAL85484.1"/>
    <property type="molecule type" value="Genomic_DNA"/>
</dbReference>
<proteinExistence type="predicted"/>
<dbReference type="AlphaFoldDB" id="I0GXJ7"/>
<evidence type="ECO:0000256" key="1">
    <source>
        <dbReference type="SAM" id="MobiDB-lite"/>
    </source>
</evidence>
<dbReference type="KEGG" id="ams:AMIS_2640"/>
<dbReference type="Proteomes" id="UP000007882">
    <property type="component" value="Chromosome"/>
</dbReference>
<dbReference type="RefSeq" id="WP_014440384.1">
    <property type="nucleotide sequence ID" value="NC_017093.1"/>
</dbReference>
<feature type="compositionally biased region" description="Polar residues" evidence="1">
    <location>
        <begin position="179"/>
        <end position="192"/>
    </location>
</feature>
<name>I0GXJ7_ACTM4</name>
<reference evidence="2 3" key="1">
    <citation type="submission" date="2012-02" db="EMBL/GenBank/DDBJ databases">
        <title>Complete genome sequence of Actinoplanes missouriensis 431 (= NBRC 102363).</title>
        <authorList>
            <person name="Ohnishi Y."/>
            <person name="Ishikawa J."/>
            <person name="Sekine M."/>
            <person name="Hosoyama A."/>
            <person name="Harada T."/>
            <person name="Narita H."/>
            <person name="Hata T."/>
            <person name="Konno Y."/>
            <person name="Tutikane K."/>
            <person name="Fujita N."/>
            <person name="Horinouchi S."/>
            <person name="Hayakawa M."/>
        </authorList>
    </citation>
    <scope>NUCLEOTIDE SEQUENCE [LARGE SCALE GENOMIC DNA]</scope>
    <source>
        <strain evidence="3">ATCC 14538 / DSM 43046 / CBS 188.64 / JCM 3121 / NBRC 102363 / NCIMB 12654 / NRRL B-3342 / UNCC 431</strain>
    </source>
</reference>
<gene>
    <name evidence="2" type="ordered locus">AMIS_2640</name>
</gene>
<accession>I0GXJ7</accession>
<keyword evidence="3" id="KW-1185">Reference proteome</keyword>
<evidence type="ECO:0000313" key="3">
    <source>
        <dbReference type="Proteomes" id="UP000007882"/>
    </source>
</evidence>
<evidence type="ECO:0000313" key="2">
    <source>
        <dbReference type="EMBL" id="BAL85484.1"/>
    </source>
</evidence>